<reference evidence="1 2" key="1">
    <citation type="submission" date="2018-11" db="EMBL/GenBank/DDBJ databases">
        <authorList>
            <consortium name="Pathogen Informatics"/>
        </authorList>
    </citation>
    <scope>NUCLEOTIDE SEQUENCE [LARGE SCALE GENOMIC DNA]</scope>
    <source>
        <strain evidence="1 2">MHpl1</strain>
    </source>
</reference>
<accession>A0A3P7VNL9</accession>
<name>A0A3P7VNL9_HAEPC</name>
<proteinExistence type="predicted"/>
<evidence type="ECO:0000313" key="2">
    <source>
        <dbReference type="Proteomes" id="UP000268014"/>
    </source>
</evidence>
<organism evidence="1 2">
    <name type="scientific">Haemonchus placei</name>
    <name type="common">Barber's pole worm</name>
    <dbReference type="NCBI Taxonomy" id="6290"/>
    <lineage>
        <taxon>Eukaryota</taxon>
        <taxon>Metazoa</taxon>
        <taxon>Ecdysozoa</taxon>
        <taxon>Nematoda</taxon>
        <taxon>Chromadorea</taxon>
        <taxon>Rhabditida</taxon>
        <taxon>Rhabditina</taxon>
        <taxon>Rhabditomorpha</taxon>
        <taxon>Strongyloidea</taxon>
        <taxon>Trichostrongylidae</taxon>
        <taxon>Haemonchus</taxon>
    </lineage>
</organism>
<protein>
    <submittedName>
        <fullName evidence="1">Uncharacterized protein</fullName>
    </submittedName>
</protein>
<evidence type="ECO:0000313" key="1">
    <source>
        <dbReference type="EMBL" id="VDO06992.1"/>
    </source>
</evidence>
<gene>
    <name evidence="1" type="ORF">HPLM_LOCUS917</name>
</gene>
<dbReference type="EMBL" id="UZAF01000956">
    <property type="protein sequence ID" value="VDO06992.1"/>
    <property type="molecule type" value="Genomic_DNA"/>
</dbReference>
<dbReference type="AlphaFoldDB" id="A0A3P7VNL9"/>
<dbReference type="Proteomes" id="UP000268014">
    <property type="component" value="Unassembled WGS sequence"/>
</dbReference>
<keyword evidence="2" id="KW-1185">Reference proteome</keyword>
<sequence length="105" mass="11613">MIVGGVNSTQSQLSTDSIVEEVTVQIERENSCRTKNLIREDLGHWLGNASLCDRIPCHSENAVEWRVKECVSGFLHCTNKSLIAVGAVLLILSKRSLPSSYLLML</sequence>